<proteinExistence type="inferred from homology"/>
<reference evidence="6" key="1">
    <citation type="journal article" date="2020" name="mSystems">
        <title>Genome- and Community-Level Interaction Insights into Carbon Utilization and Element Cycling Functions of Hydrothermarchaeota in Hydrothermal Sediment.</title>
        <authorList>
            <person name="Zhou Z."/>
            <person name="Liu Y."/>
            <person name="Xu W."/>
            <person name="Pan J."/>
            <person name="Luo Z.H."/>
            <person name="Li M."/>
        </authorList>
    </citation>
    <scope>NUCLEOTIDE SEQUENCE [LARGE SCALE GENOMIC DNA]</scope>
    <source>
        <strain evidence="6">SpSt-573</strain>
    </source>
</reference>
<dbReference type="InterPro" id="IPR006224">
    <property type="entry name" value="PsdUridine_synth_RluA-like_CS"/>
</dbReference>
<evidence type="ECO:0000256" key="3">
    <source>
        <dbReference type="ARBA" id="ARBA00031870"/>
    </source>
</evidence>
<dbReference type="PANTHER" id="PTHR21600">
    <property type="entry name" value="MITOCHONDRIAL RNA PSEUDOURIDINE SYNTHASE"/>
    <property type="match status" value="1"/>
</dbReference>
<dbReference type="PROSITE" id="PS01129">
    <property type="entry name" value="PSI_RLU"/>
    <property type="match status" value="1"/>
</dbReference>
<evidence type="ECO:0000259" key="5">
    <source>
        <dbReference type="Pfam" id="PF00849"/>
    </source>
</evidence>
<evidence type="ECO:0000256" key="2">
    <source>
        <dbReference type="ARBA" id="ARBA00010876"/>
    </source>
</evidence>
<dbReference type="Pfam" id="PF00849">
    <property type="entry name" value="PseudoU_synth_2"/>
    <property type="match status" value="1"/>
</dbReference>
<dbReference type="GO" id="GO:0000455">
    <property type="term" value="P:enzyme-directed rRNA pseudouridine synthesis"/>
    <property type="evidence" value="ECO:0007669"/>
    <property type="project" value="TreeGrafter"/>
</dbReference>
<name>A0A7C4PM60_9CHLR</name>
<dbReference type="EMBL" id="DSYK01000441">
    <property type="protein sequence ID" value="HGS21989.1"/>
    <property type="molecule type" value="Genomic_DNA"/>
</dbReference>
<accession>A0A7C4PM60</accession>
<gene>
    <name evidence="6" type="ORF">ENT37_08980</name>
</gene>
<comment type="caution">
    <text evidence="6">The sequence shown here is derived from an EMBL/GenBank/DDBJ whole genome shotgun (WGS) entry which is preliminary data.</text>
</comment>
<dbReference type="GO" id="GO:0009982">
    <property type="term" value="F:pseudouridine synthase activity"/>
    <property type="evidence" value="ECO:0007669"/>
    <property type="project" value="InterPro"/>
</dbReference>
<dbReference type="CDD" id="cd02869">
    <property type="entry name" value="PseudoU_synth_RluA_like"/>
    <property type="match status" value="1"/>
</dbReference>
<protein>
    <recommendedName>
        <fullName evidence="3">RNA pseudouridylate synthase</fullName>
    </recommendedName>
    <alternativeName>
        <fullName evidence="4">RNA-uridine isomerase</fullName>
    </alternativeName>
</protein>
<comment type="similarity">
    <text evidence="2">Belongs to the pseudouridine synthase RluA family.</text>
</comment>
<comment type="catalytic activity">
    <reaction evidence="1">
        <text>a uridine in RNA = a pseudouridine in RNA</text>
        <dbReference type="Rhea" id="RHEA:48348"/>
        <dbReference type="Rhea" id="RHEA-COMP:12068"/>
        <dbReference type="Rhea" id="RHEA-COMP:12069"/>
        <dbReference type="ChEBI" id="CHEBI:65314"/>
        <dbReference type="ChEBI" id="CHEBI:65315"/>
    </reaction>
</comment>
<dbReference type="Gene3D" id="3.30.2350.10">
    <property type="entry name" value="Pseudouridine synthase"/>
    <property type="match status" value="1"/>
</dbReference>
<dbReference type="GO" id="GO:0003723">
    <property type="term" value="F:RNA binding"/>
    <property type="evidence" value="ECO:0007669"/>
    <property type="project" value="InterPro"/>
</dbReference>
<feature type="domain" description="Pseudouridine synthase RsuA/RluA-like" evidence="5">
    <location>
        <begin position="29"/>
        <end position="175"/>
    </location>
</feature>
<dbReference type="GO" id="GO:0140098">
    <property type="term" value="F:catalytic activity, acting on RNA"/>
    <property type="evidence" value="ECO:0007669"/>
    <property type="project" value="UniProtKB-ARBA"/>
</dbReference>
<evidence type="ECO:0000256" key="4">
    <source>
        <dbReference type="ARBA" id="ARBA00033164"/>
    </source>
</evidence>
<dbReference type="InterPro" id="IPR050188">
    <property type="entry name" value="RluA_PseudoU_synthase"/>
</dbReference>
<dbReference type="AlphaFoldDB" id="A0A7C4PM60"/>
<dbReference type="PANTHER" id="PTHR21600:SF87">
    <property type="entry name" value="RNA PSEUDOURIDYLATE SYNTHASE DOMAIN-CONTAINING PROTEIN 1"/>
    <property type="match status" value="1"/>
</dbReference>
<dbReference type="InterPro" id="IPR020103">
    <property type="entry name" value="PsdUridine_synth_cat_dom_sf"/>
</dbReference>
<dbReference type="SUPFAM" id="SSF55120">
    <property type="entry name" value="Pseudouridine synthase"/>
    <property type="match status" value="1"/>
</dbReference>
<evidence type="ECO:0000256" key="1">
    <source>
        <dbReference type="ARBA" id="ARBA00000073"/>
    </source>
</evidence>
<dbReference type="InterPro" id="IPR006145">
    <property type="entry name" value="PsdUridine_synth_RsuA/RluA"/>
</dbReference>
<organism evidence="6">
    <name type="scientific">Anaerolinea thermolimosa</name>
    <dbReference type="NCBI Taxonomy" id="229919"/>
    <lineage>
        <taxon>Bacteria</taxon>
        <taxon>Bacillati</taxon>
        <taxon>Chloroflexota</taxon>
        <taxon>Anaerolineae</taxon>
        <taxon>Anaerolineales</taxon>
        <taxon>Anaerolineaceae</taxon>
        <taxon>Anaerolinea</taxon>
    </lineage>
</organism>
<evidence type="ECO:0000313" key="6">
    <source>
        <dbReference type="EMBL" id="HGS21989.1"/>
    </source>
</evidence>
<sequence length="245" mass="27641">MSEAKEAIPVDFQNHDTPHHLVLYSDESILVVNKPAGLLTVSDGYHQELPTIRSRLEPQWGRCWIVHRLDKDTSGVMIIARTPEAHRTLNRQFASREVRKVYHAICAGSPGEDEWQITFPLRINGDRSHRTVVDQGQGKPALTTIRVLRRMKYACLVAALPHTGYTHQIRAHLSSSGFPIIGDPLYRIPRTFTGPLPELSALPFFPRPALHAFQIHFLHPATGQSMGFTAPHPSDFHFLLDQLSK</sequence>